<dbReference type="Gramene" id="TuG1812G0100000674.01.T01">
    <property type="protein sequence ID" value="TuG1812G0100000674.01.T01.cds367401"/>
    <property type="gene ID" value="TuG1812G0100000674.01"/>
</dbReference>
<dbReference type="EnsemblPlants" id="TuG1812G0100000674.01.T01">
    <property type="protein sequence ID" value="TuG1812G0100000674.01.T01.cds367401"/>
    <property type="gene ID" value="TuG1812G0100000674.01"/>
</dbReference>
<keyword evidence="2" id="KW-1185">Reference proteome</keyword>
<reference evidence="2" key="1">
    <citation type="journal article" date="2013" name="Nature">
        <title>Draft genome of the wheat A-genome progenitor Triticum urartu.</title>
        <authorList>
            <person name="Ling H.Q."/>
            <person name="Zhao S."/>
            <person name="Liu D."/>
            <person name="Wang J."/>
            <person name="Sun H."/>
            <person name="Zhang C."/>
            <person name="Fan H."/>
            <person name="Li D."/>
            <person name="Dong L."/>
            <person name="Tao Y."/>
            <person name="Gao C."/>
            <person name="Wu H."/>
            <person name="Li Y."/>
            <person name="Cui Y."/>
            <person name="Guo X."/>
            <person name="Zheng S."/>
            <person name="Wang B."/>
            <person name="Yu K."/>
            <person name="Liang Q."/>
            <person name="Yang W."/>
            <person name="Lou X."/>
            <person name="Chen J."/>
            <person name="Feng M."/>
            <person name="Jian J."/>
            <person name="Zhang X."/>
            <person name="Luo G."/>
            <person name="Jiang Y."/>
            <person name="Liu J."/>
            <person name="Wang Z."/>
            <person name="Sha Y."/>
            <person name="Zhang B."/>
            <person name="Wu H."/>
            <person name="Tang D."/>
            <person name="Shen Q."/>
            <person name="Xue P."/>
            <person name="Zou S."/>
            <person name="Wang X."/>
            <person name="Liu X."/>
            <person name="Wang F."/>
            <person name="Yang Y."/>
            <person name="An X."/>
            <person name="Dong Z."/>
            <person name="Zhang K."/>
            <person name="Zhang X."/>
            <person name="Luo M.C."/>
            <person name="Dvorak J."/>
            <person name="Tong Y."/>
            <person name="Wang J."/>
            <person name="Yang H."/>
            <person name="Li Z."/>
            <person name="Wang D."/>
            <person name="Zhang A."/>
            <person name="Wang J."/>
        </authorList>
    </citation>
    <scope>NUCLEOTIDE SEQUENCE</scope>
    <source>
        <strain evidence="2">cv. G1812</strain>
    </source>
</reference>
<dbReference type="Proteomes" id="UP000015106">
    <property type="component" value="Chromosome 1"/>
</dbReference>
<accession>A0A8R7NY92</accession>
<dbReference type="PANTHER" id="PTHR32153">
    <property type="entry name" value="OJ000223_09.16 PROTEIN"/>
    <property type="match status" value="1"/>
</dbReference>
<reference evidence="1" key="3">
    <citation type="submission" date="2022-06" db="UniProtKB">
        <authorList>
            <consortium name="EnsemblPlants"/>
        </authorList>
    </citation>
    <scope>IDENTIFICATION</scope>
</reference>
<proteinExistence type="predicted"/>
<sequence>MNSCGLVDQHHVLKIDTPCSGIQELEFMHFHCKRIDLISVPGLSTALCHSWRSKNLPVRFGYVPQLRQVSLACKAKAW</sequence>
<evidence type="ECO:0000313" key="2">
    <source>
        <dbReference type="Proteomes" id="UP000015106"/>
    </source>
</evidence>
<reference evidence="1" key="2">
    <citation type="submission" date="2018-03" db="EMBL/GenBank/DDBJ databases">
        <title>The Triticum urartu genome reveals the dynamic nature of wheat genome evolution.</title>
        <authorList>
            <person name="Ling H."/>
            <person name="Ma B."/>
            <person name="Shi X."/>
            <person name="Liu H."/>
            <person name="Dong L."/>
            <person name="Sun H."/>
            <person name="Cao Y."/>
            <person name="Gao Q."/>
            <person name="Zheng S."/>
            <person name="Li Y."/>
            <person name="Yu Y."/>
            <person name="Du H."/>
            <person name="Qi M."/>
            <person name="Li Y."/>
            <person name="Yu H."/>
            <person name="Cui Y."/>
            <person name="Wang N."/>
            <person name="Chen C."/>
            <person name="Wu H."/>
            <person name="Zhao Y."/>
            <person name="Zhang J."/>
            <person name="Li Y."/>
            <person name="Zhou W."/>
            <person name="Zhang B."/>
            <person name="Hu W."/>
            <person name="Eijk M."/>
            <person name="Tang J."/>
            <person name="Witsenboer H."/>
            <person name="Zhao S."/>
            <person name="Li Z."/>
            <person name="Zhang A."/>
            <person name="Wang D."/>
            <person name="Liang C."/>
        </authorList>
    </citation>
    <scope>NUCLEOTIDE SEQUENCE [LARGE SCALE GENOMIC DNA]</scope>
    <source>
        <strain evidence="1">cv. G1812</strain>
    </source>
</reference>
<protein>
    <submittedName>
        <fullName evidence="1">Uncharacterized protein</fullName>
    </submittedName>
</protein>
<evidence type="ECO:0000313" key="1">
    <source>
        <dbReference type="EnsemblPlants" id="TuG1812G0100000674.01.T01.cds367401"/>
    </source>
</evidence>
<dbReference type="InterPro" id="IPR044997">
    <property type="entry name" value="F-box_plant"/>
</dbReference>
<dbReference type="AlphaFoldDB" id="A0A8R7NY92"/>
<organism evidence="1 2">
    <name type="scientific">Triticum urartu</name>
    <name type="common">Red wild einkorn</name>
    <name type="synonym">Crithodium urartu</name>
    <dbReference type="NCBI Taxonomy" id="4572"/>
    <lineage>
        <taxon>Eukaryota</taxon>
        <taxon>Viridiplantae</taxon>
        <taxon>Streptophyta</taxon>
        <taxon>Embryophyta</taxon>
        <taxon>Tracheophyta</taxon>
        <taxon>Spermatophyta</taxon>
        <taxon>Magnoliopsida</taxon>
        <taxon>Liliopsida</taxon>
        <taxon>Poales</taxon>
        <taxon>Poaceae</taxon>
        <taxon>BOP clade</taxon>
        <taxon>Pooideae</taxon>
        <taxon>Triticodae</taxon>
        <taxon>Triticeae</taxon>
        <taxon>Triticinae</taxon>
        <taxon>Triticum</taxon>
    </lineage>
</organism>
<name>A0A8R7NY92_TRIUA</name>